<dbReference type="GO" id="GO:0004386">
    <property type="term" value="F:helicase activity"/>
    <property type="evidence" value="ECO:0007669"/>
    <property type="project" value="UniProtKB-KW"/>
</dbReference>
<proteinExistence type="predicted"/>
<name>A0A6J4KJ49_9GAMM</name>
<dbReference type="PANTHER" id="PTHR18934">
    <property type="entry name" value="ATP-DEPENDENT RNA HELICASE"/>
    <property type="match status" value="1"/>
</dbReference>
<dbReference type="SUPFAM" id="SSF52540">
    <property type="entry name" value="P-loop containing nucleoside triphosphate hydrolases"/>
    <property type="match status" value="1"/>
</dbReference>
<dbReference type="PANTHER" id="PTHR18934:SF99">
    <property type="entry name" value="ATP-DEPENDENT RNA HELICASE DHX37-RELATED"/>
    <property type="match status" value="1"/>
</dbReference>
<evidence type="ECO:0000256" key="1">
    <source>
        <dbReference type="ARBA" id="ARBA00022741"/>
    </source>
</evidence>
<protein>
    <submittedName>
        <fullName evidence="5">ATP-dependent helicase HrpA</fullName>
    </submittedName>
</protein>
<dbReference type="GO" id="GO:0005524">
    <property type="term" value="F:ATP binding"/>
    <property type="evidence" value="ECO:0007669"/>
    <property type="project" value="UniProtKB-KW"/>
</dbReference>
<reference evidence="5" key="1">
    <citation type="submission" date="2020-02" db="EMBL/GenBank/DDBJ databases">
        <authorList>
            <person name="Meier V. D."/>
        </authorList>
    </citation>
    <scope>NUCLEOTIDE SEQUENCE</scope>
    <source>
        <strain evidence="5">AVDCRST_MAG71</strain>
    </source>
</reference>
<dbReference type="EMBL" id="CADCUA010000141">
    <property type="protein sequence ID" value="CAA9307415.1"/>
    <property type="molecule type" value="Genomic_DNA"/>
</dbReference>
<dbReference type="GO" id="GO:0016787">
    <property type="term" value="F:hydrolase activity"/>
    <property type="evidence" value="ECO:0007669"/>
    <property type="project" value="UniProtKB-KW"/>
</dbReference>
<sequence length="149" mass="15763">MNPIDANHPGAARDELQAALRDGRRALDEALSRDRGRLHGLWSRWQGKPADTGARAAFEQSLQASIAQRNARAAALPHAPVDTSLPIATEADRIVALIREHPVVVIAGETGSGKTTQLPKLCLAAGRGAAGMIGCTQPRRIAARAVAKR</sequence>
<feature type="non-terminal residue" evidence="5">
    <location>
        <position position="149"/>
    </location>
</feature>
<evidence type="ECO:0000256" key="2">
    <source>
        <dbReference type="ARBA" id="ARBA00022801"/>
    </source>
</evidence>
<keyword evidence="2" id="KW-0378">Hydrolase</keyword>
<dbReference type="InterPro" id="IPR027417">
    <property type="entry name" value="P-loop_NTPase"/>
</dbReference>
<evidence type="ECO:0000256" key="3">
    <source>
        <dbReference type="ARBA" id="ARBA00022806"/>
    </source>
</evidence>
<keyword evidence="3 5" id="KW-0347">Helicase</keyword>
<dbReference type="AlphaFoldDB" id="A0A6J4KJ49"/>
<dbReference type="GO" id="GO:0003723">
    <property type="term" value="F:RNA binding"/>
    <property type="evidence" value="ECO:0007669"/>
    <property type="project" value="TreeGrafter"/>
</dbReference>
<organism evidence="5">
    <name type="scientific">uncultured Lysobacter sp</name>
    <dbReference type="NCBI Taxonomy" id="271060"/>
    <lineage>
        <taxon>Bacteria</taxon>
        <taxon>Pseudomonadati</taxon>
        <taxon>Pseudomonadota</taxon>
        <taxon>Gammaproteobacteria</taxon>
        <taxon>Lysobacterales</taxon>
        <taxon>Lysobacteraceae</taxon>
        <taxon>Lysobacter</taxon>
        <taxon>environmental samples</taxon>
    </lineage>
</organism>
<gene>
    <name evidence="5" type="ORF">AVDCRST_MAG71-471</name>
</gene>
<accession>A0A6J4KJ49</accession>
<keyword evidence="4" id="KW-0067">ATP-binding</keyword>
<evidence type="ECO:0000256" key="4">
    <source>
        <dbReference type="ARBA" id="ARBA00022840"/>
    </source>
</evidence>
<dbReference type="Gene3D" id="3.40.50.300">
    <property type="entry name" value="P-loop containing nucleotide triphosphate hydrolases"/>
    <property type="match status" value="1"/>
</dbReference>
<keyword evidence="1" id="KW-0547">Nucleotide-binding</keyword>
<evidence type="ECO:0000313" key="5">
    <source>
        <dbReference type="EMBL" id="CAA9307415.1"/>
    </source>
</evidence>